<dbReference type="Proteomes" id="UP001201463">
    <property type="component" value="Unassembled WGS sequence"/>
</dbReference>
<gene>
    <name evidence="1" type="ORF">LXT12_25575</name>
</gene>
<name>A0ABS8XTT2_9BURK</name>
<proteinExistence type="predicted"/>
<organism evidence="1 2">
    <name type="scientific">Pelomonas caseinilytica</name>
    <dbReference type="NCBI Taxonomy" id="2906763"/>
    <lineage>
        <taxon>Bacteria</taxon>
        <taxon>Pseudomonadati</taxon>
        <taxon>Pseudomonadota</taxon>
        <taxon>Betaproteobacteria</taxon>
        <taxon>Burkholderiales</taxon>
        <taxon>Sphaerotilaceae</taxon>
        <taxon>Roseateles</taxon>
    </lineage>
</organism>
<accession>A0ABS8XTT2</accession>
<evidence type="ECO:0000313" key="2">
    <source>
        <dbReference type="Proteomes" id="UP001201463"/>
    </source>
</evidence>
<sequence>MSETANSLRSGGELRDFEAFEAIEVVQVMTTLRFEAPLGQPPTVEGRLCQRRLDNAFHG</sequence>
<reference evidence="1 2" key="1">
    <citation type="submission" date="2021-12" db="EMBL/GenBank/DDBJ databases">
        <title>Genome seq of p7.</title>
        <authorList>
            <person name="Seo T."/>
        </authorList>
    </citation>
    <scope>NUCLEOTIDE SEQUENCE [LARGE SCALE GENOMIC DNA]</scope>
    <source>
        <strain evidence="1 2">P7</strain>
    </source>
</reference>
<evidence type="ECO:0000313" key="1">
    <source>
        <dbReference type="EMBL" id="MCE4540615.1"/>
    </source>
</evidence>
<dbReference type="EMBL" id="JAJTWT010000019">
    <property type="protein sequence ID" value="MCE4540615.1"/>
    <property type="molecule type" value="Genomic_DNA"/>
</dbReference>
<dbReference type="RefSeq" id="WP_233395151.1">
    <property type="nucleotide sequence ID" value="NZ_JAJTWT010000019.1"/>
</dbReference>
<protein>
    <submittedName>
        <fullName evidence="1">Uncharacterized protein</fullName>
    </submittedName>
</protein>
<keyword evidence="2" id="KW-1185">Reference proteome</keyword>
<comment type="caution">
    <text evidence="1">The sequence shown here is derived from an EMBL/GenBank/DDBJ whole genome shotgun (WGS) entry which is preliminary data.</text>
</comment>